<evidence type="ECO:0000313" key="2">
    <source>
        <dbReference type="EMBL" id="GFS07846.1"/>
    </source>
</evidence>
<feature type="region of interest" description="Disordered" evidence="1">
    <location>
        <begin position="1372"/>
        <end position="1391"/>
    </location>
</feature>
<feature type="region of interest" description="Disordered" evidence="1">
    <location>
        <begin position="1218"/>
        <end position="1305"/>
    </location>
</feature>
<feature type="compositionally biased region" description="Basic and acidic residues" evidence="1">
    <location>
        <begin position="937"/>
        <end position="970"/>
    </location>
</feature>
<feature type="compositionally biased region" description="Polar residues" evidence="1">
    <location>
        <begin position="1284"/>
        <end position="1305"/>
    </location>
</feature>
<evidence type="ECO:0000256" key="1">
    <source>
        <dbReference type="SAM" id="MobiDB-lite"/>
    </source>
</evidence>
<feature type="region of interest" description="Disordered" evidence="1">
    <location>
        <begin position="1432"/>
        <end position="1453"/>
    </location>
</feature>
<feature type="compositionally biased region" description="Low complexity" evidence="1">
    <location>
        <begin position="437"/>
        <end position="448"/>
    </location>
</feature>
<feature type="region of interest" description="Disordered" evidence="1">
    <location>
        <begin position="420"/>
        <end position="460"/>
    </location>
</feature>
<feature type="compositionally biased region" description="Basic and acidic residues" evidence="1">
    <location>
        <begin position="449"/>
        <end position="458"/>
    </location>
</feature>
<feature type="region of interest" description="Disordered" evidence="1">
    <location>
        <begin position="1"/>
        <end position="26"/>
    </location>
</feature>
<organism evidence="2 3">
    <name type="scientific">Elysia marginata</name>
    <dbReference type="NCBI Taxonomy" id="1093978"/>
    <lineage>
        <taxon>Eukaryota</taxon>
        <taxon>Metazoa</taxon>
        <taxon>Spiralia</taxon>
        <taxon>Lophotrochozoa</taxon>
        <taxon>Mollusca</taxon>
        <taxon>Gastropoda</taxon>
        <taxon>Heterobranchia</taxon>
        <taxon>Euthyneura</taxon>
        <taxon>Panpulmonata</taxon>
        <taxon>Sacoglossa</taxon>
        <taxon>Placobranchoidea</taxon>
        <taxon>Plakobranchidae</taxon>
        <taxon>Elysia</taxon>
    </lineage>
</organism>
<feature type="region of interest" description="Disordered" evidence="1">
    <location>
        <begin position="930"/>
        <end position="1031"/>
    </location>
</feature>
<feature type="compositionally biased region" description="Basic and acidic residues" evidence="1">
    <location>
        <begin position="1618"/>
        <end position="1638"/>
    </location>
</feature>
<feature type="compositionally biased region" description="Basic residues" evidence="1">
    <location>
        <begin position="1261"/>
        <end position="1270"/>
    </location>
</feature>
<feature type="compositionally biased region" description="Low complexity" evidence="1">
    <location>
        <begin position="1271"/>
        <end position="1281"/>
    </location>
</feature>
<sequence>MSECQSLPDIGKPSEDDFIPSSSMLPATSTPQLARVAPIFSKTSEFLSKSPSVSCEDEASAQLSGIPSAAPPLLSELTRQKGQIIVLPGATSSSLPLKGIFYPLESVNVLSQNALENHHFSHRGETSQAAIGLVRPGSSSRSQTPIKTSSVLQKKIMSRVANVWEKSSKKNSLKPGDPESPSLDILAKTLISCGIGEDMSNLSPIPPDESFEPSPVTARYGNMDSTVRNLRKAFDETENAEAQFLDNDSAKRKISNGNCHGNQEIKKGTNIFTHSRSNPPSGHGGNGKQSISLPMEMPQNPSKEKMKIRLSSSRCISVLSLKNLDSLPLDKSRIHFSSAQKAVSDMKSSSPPHNVHSVSWPAGNSSARTDHDKSPGENQNLSNENVEENLTLSSTSATAEADKQKWKFNDAVFNVKPAGNYSALTDHDNKNVEEKSISSSTSSTAEASSDCHVEKSSREQQLNVTGANNILSCSEMNNQACPVASNNVSTSMLKVDQEVPREDCYDKKNFTNEEEKNSAQFLLEKDFANSANGVEKTSANLTDNEENKTKDVPCEAILSPNNSSSLKEKKTSTSSDRLDHMPQSIEKLNYKDPEKDIPKEVKSPIENDTVAEEDLFETASSEDYVPSPDMISEEPEVDQEELDEIMADIVTIRFDPQERRQDKKEIAVDNRARDINNGVPENKVTEEEESHTDYVIGYFQRVKDMLKNSCQRFEMFLCLLSHLNVQHNNPFELYLDLIIMLHEHMDLVEDYAGLLLSFQAILCKCTISSCEYLELQNFLSELQSNSCASFSVRTLCKWLDLLQEDNLDRGFLREQLMVLFQTSPSLIEKCSQYFLSKPSLTCKLSCIQNKNSYHDARSKRRVKLKSTEKRSYKRTKAKHQDEDGKQNTQTLTNPECHASSEFAMSSNECKPHELADSYEGNVNVKRTRITPAGQSTIRDKEHVVDKKDNDGKALQKDKLSEHTGMKEKKTLKSKTGCAENVQPSVNKTSIIMKNSGPSTTSSSAVPPDGQQGVFEVDKRSSPSPVVSSSLNQNTPITSIISSAFQSVPAASSCSTLPHNSQQTSQVLSPKFTGLYTQSSTAVKNLQPKQNPFSSLKASSNSAYAKSTSNMINTSYSKLTPETCSGKNVSNIITTNFTTCGTETTKAPNPQLLPHNFTFRAPQPPQPVAPASLPVTTDTLQQPRRAPFVYTSPIRIPVLVYLQPKKFASSLTMNELTVEKDSSQSSTAVKKPHPNPQDVNIKPSVTKVNSVQSKSFKGSAGKVKKKSKSKSAKLSSSSVSKSNPKDNFTSNPLQMSDQKTKNAISESSTLLEKSGINCKSTTEKVANSVFSQEVTKNVAADIITFLDKNVPPTSSKVESDDIYVGENEQAKLSSNKKNFEQQSSSDNIAKPQNMHLETSNAKIIDSTHIDALVKESLSSRKYSSINIDNKAKQQNLNENNLGQNLNPDASPSKASYLSPSKLFRREMPPEVVQNYLDTMSRGPTEESLDPHFLQQIAHLLVSPSKHNTDSVSKFDLLAFIESSQFTCKDLATSTGFSRAASQFFNKTSPSSVTGPVGFSQAFKEHGLKRSQSKEHDEEETEYVSHKSSEESPKAKDKTGNSISDPDRIKDVEFYAGGQEDNKNSDGRKLSEEDKSMMDKDNVSESQMVYPPEDLSPSVWTMEWDEKILEVVVENEGVTESVIERLQLQIPMKSISELTSRANELLKMMQKDIENEELQEDRCN</sequence>
<feature type="compositionally biased region" description="Polar residues" evidence="1">
    <location>
        <begin position="981"/>
        <end position="1004"/>
    </location>
</feature>
<dbReference type="EMBL" id="BMAT01006179">
    <property type="protein sequence ID" value="GFS07846.1"/>
    <property type="molecule type" value="Genomic_DNA"/>
</dbReference>
<feature type="compositionally biased region" description="Basic and acidic residues" evidence="1">
    <location>
        <begin position="1581"/>
        <end position="1611"/>
    </location>
</feature>
<keyword evidence="3" id="KW-1185">Reference proteome</keyword>
<evidence type="ECO:0000313" key="3">
    <source>
        <dbReference type="Proteomes" id="UP000762676"/>
    </source>
</evidence>
<gene>
    <name evidence="2" type="ORF">ElyMa_003000000</name>
</gene>
<feature type="region of interest" description="Disordered" evidence="1">
    <location>
        <begin position="343"/>
        <end position="386"/>
    </location>
</feature>
<feature type="region of interest" description="Disordered" evidence="1">
    <location>
        <begin position="1564"/>
        <end position="1638"/>
    </location>
</feature>
<feature type="compositionally biased region" description="Basic and acidic residues" evidence="1">
    <location>
        <begin position="1564"/>
        <end position="1574"/>
    </location>
</feature>
<feature type="region of interest" description="Disordered" evidence="1">
    <location>
        <begin position="536"/>
        <end position="578"/>
    </location>
</feature>
<dbReference type="Proteomes" id="UP000762676">
    <property type="component" value="Unassembled WGS sequence"/>
</dbReference>
<feature type="compositionally biased region" description="Basic and acidic residues" evidence="1">
    <location>
        <begin position="425"/>
        <end position="436"/>
    </location>
</feature>
<comment type="caution">
    <text evidence="2">The sequence shown here is derived from an EMBL/GenBank/DDBJ whole genome shotgun (WGS) entry which is preliminary data.</text>
</comment>
<protein>
    <submittedName>
        <fullName evidence="2">GON-4-like protein</fullName>
    </submittedName>
</protein>
<feature type="compositionally biased region" description="Basic and acidic residues" evidence="1">
    <location>
        <begin position="566"/>
        <end position="578"/>
    </location>
</feature>
<feature type="compositionally biased region" description="Polar residues" evidence="1">
    <location>
        <begin position="376"/>
        <end position="386"/>
    </location>
</feature>
<feature type="compositionally biased region" description="Low complexity" evidence="1">
    <location>
        <begin position="348"/>
        <end position="359"/>
    </location>
</feature>
<feature type="compositionally biased region" description="Polar residues" evidence="1">
    <location>
        <begin position="1372"/>
        <end position="1386"/>
    </location>
</feature>
<feature type="region of interest" description="Disordered" evidence="1">
    <location>
        <begin position="857"/>
        <end position="892"/>
    </location>
</feature>
<feature type="compositionally biased region" description="Polar residues" evidence="1">
    <location>
        <begin position="271"/>
        <end position="280"/>
    </location>
</feature>
<reference evidence="2 3" key="1">
    <citation type="journal article" date="2021" name="Elife">
        <title>Chloroplast acquisition without the gene transfer in kleptoplastic sea slugs, Plakobranchus ocellatus.</title>
        <authorList>
            <person name="Maeda T."/>
            <person name="Takahashi S."/>
            <person name="Yoshida T."/>
            <person name="Shimamura S."/>
            <person name="Takaki Y."/>
            <person name="Nagai Y."/>
            <person name="Toyoda A."/>
            <person name="Suzuki Y."/>
            <person name="Arimoto A."/>
            <person name="Ishii H."/>
            <person name="Satoh N."/>
            <person name="Nishiyama T."/>
            <person name="Hasebe M."/>
            <person name="Maruyama T."/>
            <person name="Minagawa J."/>
            <person name="Obokata J."/>
            <person name="Shigenobu S."/>
        </authorList>
    </citation>
    <scope>NUCLEOTIDE SEQUENCE [LARGE SCALE GENOMIC DNA]</scope>
</reference>
<name>A0AAV4IDK4_9GAST</name>
<feature type="compositionally biased region" description="Low complexity" evidence="1">
    <location>
        <begin position="1432"/>
        <end position="1445"/>
    </location>
</feature>
<proteinExistence type="predicted"/>
<feature type="region of interest" description="Disordered" evidence="1">
    <location>
        <begin position="271"/>
        <end position="309"/>
    </location>
</feature>
<accession>A0AAV4IDK4</accession>